<dbReference type="AlphaFoldDB" id="V4AII0"/>
<dbReference type="EMBL" id="KB199905">
    <property type="protein sequence ID" value="ESP03859.1"/>
    <property type="molecule type" value="Genomic_DNA"/>
</dbReference>
<dbReference type="Proteomes" id="UP000030746">
    <property type="component" value="Unassembled WGS sequence"/>
</dbReference>
<dbReference type="GO" id="GO:0007094">
    <property type="term" value="P:mitotic spindle assembly checkpoint signaling"/>
    <property type="evidence" value="ECO:0007669"/>
    <property type="project" value="InterPro"/>
</dbReference>
<dbReference type="InterPro" id="IPR008271">
    <property type="entry name" value="Ser/Thr_kinase_AS"/>
</dbReference>
<dbReference type="PANTHER" id="PTHR14030">
    <property type="entry name" value="MITOTIC CHECKPOINT SERINE/THREONINE-PROTEIN KINASE BUB1"/>
    <property type="match status" value="1"/>
</dbReference>
<dbReference type="GO" id="GO:0032991">
    <property type="term" value="C:protein-containing complex"/>
    <property type="evidence" value="ECO:0007669"/>
    <property type="project" value="UniProtKB-ARBA"/>
</dbReference>
<proteinExistence type="predicted"/>
<evidence type="ECO:0000256" key="4">
    <source>
        <dbReference type="ARBA" id="ARBA00023328"/>
    </source>
</evidence>
<dbReference type="GO" id="GO:0005524">
    <property type="term" value="F:ATP binding"/>
    <property type="evidence" value="ECO:0007669"/>
    <property type="project" value="InterPro"/>
</dbReference>
<evidence type="ECO:0000256" key="3">
    <source>
        <dbReference type="ARBA" id="ARBA00022838"/>
    </source>
</evidence>
<evidence type="ECO:0000259" key="5">
    <source>
        <dbReference type="PROSITE" id="PS50011"/>
    </source>
</evidence>
<dbReference type="STRING" id="225164.V4AII0"/>
<sequence length="265" mass="31006">MQRQLDINFKINFFTDKFIFQTDSILTVKKGYFFHNGSCLVQDYYPQGTLLNLVNTLKLSPSLSMADLEPFVTYITIELLHMIHNLHQCQIIHGDIKPDNFLLQNIPNITVSHDKLKVFDKYTKVLKLIDYGQAIDMTQFPKGTVFLAKVDTDGFKCIEMRTDQPWTYQTDLFGVIGTIHVLIFGKYMNVYQSKGKWHAASSIHRKWNQRLWKELFDTLLNIPNCEELPNLSALRLKFEDYFMRDLVSKYNQVADSIRTEMLLKS</sequence>
<evidence type="ECO:0000256" key="1">
    <source>
        <dbReference type="ARBA" id="ARBA00004629"/>
    </source>
</evidence>
<dbReference type="InterPro" id="IPR000719">
    <property type="entry name" value="Prot_kinase_dom"/>
</dbReference>
<dbReference type="PROSITE" id="PS00108">
    <property type="entry name" value="PROTEIN_KINASE_ST"/>
    <property type="match status" value="1"/>
</dbReference>
<accession>V4AII0</accession>
<organism evidence="6 7">
    <name type="scientific">Lottia gigantea</name>
    <name type="common">Giant owl limpet</name>
    <dbReference type="NCBI Taxonomy" id="225164"/>
    <lineage>
        <taxon>Eukaryota</taxon>
        <taxon>Metazoa</taxon>
        <taxon>Spiralia</taxon>
        <taxon>Lophotrochozoa</taxon>
        <taxon>Mollusca</taxon>
        <taxon>Gastropoda</taxon>
        <taxon>Patellogastropoda</taxon>
        <taxon>Lottioidea</taxon>
        <taxon>Lottiidae</taxon>
        <taxon>Lottia</taxon>
    </lineage>
</organism>
<dbReference type="PROSITE" id="PS50011">
    <property type="entry name" value="PROTEIN_KINASE_DOM"/>
    <property type="match status" value="1"/>
</dbReference>
<keyword evidence="2" id="KW-0158">Chromosome</keyword>
<gene>
    <name evidence="6" type="ORF">LOTGIDRAFT_212008</name>
</gene>
<dbReference type="GO" id="GO:0051754">
    <property type="term" value="P:meiotic sister chromatid cohesion, centromeric"/>
    <property type="evidence" value="ECO:0007669"/>
    <property type="project" value="TreeGrafter"/>
</dbReference>
<dbReference type="KEGG" id="lgi:LOTGIDRAFT_212008"/>
<dbReference type="OMA" id="WNYHIDF"/>
<evidence type="ECO:0000313" key="7">
    <source>
        <dbReference type="Proteomes" id="UP000030746"/>
    </source>
</evidence>
<dbReference type="GO" id="GO:0004672">
    <property type="term" value="F:protein kinase activity"/>
    <property type="evidence" value="ECO:0007669"/>
    <property type="project" value="InterPro"/>
</dbReference>
<name>V4AII0_LOTGI</name>
<dbReference type="OrthoDB" id="248495at2759"/>
<dbReference type="InterPro" id="IPR015661">
    <property type="entry name" value="Bub1/Mad3"/>
</dbReference>
<feature type="domain" description="Protein kinase" evidence="5">
    <location>
        <begin position="1"/>
        <end position="265"/>
    </location>
</feature>
<comment type="subcellular location">
    <subcellularLocation>
        <location evidence="1">Chromosome</location>
        <location evidence="1">Centromere</location>
        <location evidence="1">Kinetochore</location>
    </subcellularLocation>
</comment>
<reference evidence="6 7" key="1">
    <citation type="journal article" date="2013" name="Nature">
        <title>Insights into bilaterian evolution from three spiralian genomes.</title>
        <authorList>
            <person name="Simakov O."/>
            <person name="Marletaz F."/>
            <person name="Cho S.J."/>
            <person name="Edsinger-Gonzales E."/>
            <person name="Havlak P."/>
            <person name="Hellsten U."/>
            <person name="Kuo D.H."/>
            <person name="Larsson T."/>
            <person name="Lv J."/>
            <person name="Arendt D."/>
            <person name="Savage R."/>
            <person name="Osoegawa K."/>
            <person name="de Jong P."/>
            <person name="Grimwood J."/>
            <person name="Chapman J.A."/>
            <person name="Shapiro H."/>
            <person name="Aerts A."/>
            <person name="Otillar R.P."/>
            <person name="Terry A.Y."/>
            <person name="Boore J.L."/>
            <person name="Grigoriev I.V."/>
            <person name="Lindberg D.R."/>
            <person name="Seaver E.C."/>
            <person name="Weisblat D.A."/>
            <person name="Putnam N.H."/>
            <person name="Rokhsar D.S."/>
        </authorList>
    </citation>
    <scope>NUCLEOTIDE SEQUENCE [LARGE SCALE GENOMIC DNA]</scope>
</reference>
<dbReference type="GO" id="GO:0000776">
    <property type="term" value="C:kinetochore"/>
    <property type="evidence" value="ECO:0007669"/>
    <property type="project" value="UniProtKB-KW"/>
</dbReference>
<keyword evidence="3" id="KW-0995">Kinetochore</keyword>
<dbReference type="RefSeq" id="XP_009045341.1">
    <property type="nucleotide sequence ID" value="XM_009047093.1"/>
</dbReference>
<dbReference type="Pfam" id="PF00069">
    <property type="entry name" value="Pkinase"/>
    <property type="match status" value="1"/>
</dbReference>
<keyword evidence="4" id="KW-0137">Centromere</keyword>
<dbReference type="InterPro" id="IPR011009">
    <property type="entry name" value="Kinase-like_dom_sf"/>
</dbReference>
<protein>
    <recommendedName>
        <fullName evidence="5">Protein kinase domain-containing protein</fullName>
    </recommendedName>
</protein>
<evidence type="ECO:0000313" key="6">
    <source>
        <dbReference type="EMBL" id="ESP03859.1"/>
    </source>
</evidence>
<dbReference type="GO" id="GO:0005634">
    <property type="term" value="C:nucleus"/>
    <property type="evidence" value="ECO:0007669"/>
    <property type="project" value="TreeGrafter"/>
</dbReference>
<dbReference type="GeneID" id="20246333"/>
<dbReference type="SUPFAM" id="SSF56112">
    <property type="entry name" value="Protein kinase-like (PK-like)"/>
    <property type="match status" value="1"/>
</dbReference>
<dbReference type="CTD" id="20246333"/>
<dbReference type="PANTHER" id="PTHR14030:SF4">
    <property type="entry name" value="BUB1 KINASE, ISOFORM A-RELATED"/>
    <property type="match status" value="1"/>
</dbReference>
<keyword evidence="7" id="KW-1185">Reference proteome</keyword>
<dbReference type="HOGENOM" id="CLU_091839_0_0_1"/>
<dbReference type="Gene3D" id="1.10.510.10">
    <property type="entry name" value="Transferase(Phosphotransferase) domain 1"/>
    <property type="match status" value="1"/>
</dbReference>
<evidence type="ECO:0000256" key="2">
    <source>
        <dbReference type="ARBA" id="ARBA00022454"/>
    </source>
</evidence>